<dbReference type="SUPFAM" id="SSF89963">
    <property type="entry name" value="YajQ-like"/>
    <property type="match status" value="2"/>
</dbReference>
<dbReference type="EMBL" id="MAAO01000007">
    <property type="protein sequence ID" value="OUR95770.1"/>
    <property type="molecule type" value="Genomic_DNA"/>
</dbReference>
<dbReference type="AlphaFoldDB" id="A0A1Y5F527"/>
<dbReference type="HAMAP" id="MF_00632">
    <property type="entry name" value="UPF0234"/>
    <property type="match status" value="1"/>
</dbReference>
<dbReference type="GO" id="GO:0005829">
    <property type="term" value="C:cytosol"/>
    <property type="evidence" value="ECO:0007669"/>
    <property type="project" value="TreeGrafter"/>
</dbReference>
<accession>A0A1Y5F527</accession>
<dbReference type="Gene3D" id="3.30.70.860">
    <property type="match status" value="1"/>
</dbReference>
<dbReference type="InterPro" id="IPR036183">
    <property type="entry name" value="YajQ-like_sf"/>
</dbReference>
<evidence type="ECO:0000256" key="3">
    <source>
        <dbReference type="HAMAP-Rule" id="MF_00632"/>
    </source>
</evidence>
<evidence type="ECO:0000313" key="5">
    <source>
        <dbReference type="Proteomes" id="UP000196531"/>
    </source>
</evidence>
<dbReference type="Pfam" id="PF04461">
    <property type="entry name" value="YajQ"/>
    <property type="match status" value="1"/>
</dbReference>
<dbReference type="Proteomes" id="UP000196531">
    <property type="component" value="Unassembled WGS sequence"/>
</dbReference>
<comment type="caution">
    <text evidence="4">The sequence shown here is derived from an EMBL/GenBank/DDBJ whole genome shotgun (WGS) entry which is preliminary data.</text>
</comment>
<evidence type="ECO:0000256" key="2">
    <source>
        <dbReference type="ARBA" id="ARBA00093450"/>
    </source>
</evidence>
<comment type="similarity">
    <text evidence="2 3">Belongs to the YajQ family.</text>
</comment>
<sequence length="162" mass="18255">MPSFDLVSSLDIGEMKNAIKMAQKFINGRYDFKGSDCEIIFNGADKVEIKGETEYRVKTALSILYQNMGKRGLGLQCIDAKEVLPSGNKNYKQTIILNSGIDKEKGGIINKIIKKSGFKVSSQYLDEKIRITGKKIDDLQSVFKLLQGHKDVEIDLRMENMK</sequence>
<evidence type="ECO:0000256" key="1">
    <source>
        <dbReference type="ARBA" id="ARBA00022741"/>
    </source>
</evidence>
<dbReference type="NCBIfam" id="NF003819">
    <property type="entry name" value="PRK05412.1"/>
    <property type="match status" value="1"/>
</dbReference>
<proteinExistence type="inferred from homology"/>
<dbReference type="Gene3D" id="3.30.70.990">
    <property type="entry name" value="YajQ-like, domain 2"/>
    <property type="match status" value="1"/>
</dbReference>
<gene>
    <name evidence="4" type="ORF">A9Q84_14810</name>
</gene>
<protein>
    <recommendedName>
        <fullName evidence="3">Nucleotide-binding protein A9Q84_14810</fullName>
    </recommendedName>
</protein>
<evidence type="ECO:0000313" key="4">
    <source>
        <dbReference type="EMBL" id="OUR95770.1"/>
    </source>
</evidence>
<dbReference type="InterPro" id="IPR007551">
    <property type="entry name" value="YajQ/Smlt4090-like"/>
</dbReference>
<organism evidence="4 5">
    <name type="scientific">Halobacteriovorax marinus</name>
    <dbReference type="NCBI Taxonomy" id="97084"/>
    <lineage>
        <taxon>Bacteria</taxon>
        <taxon>Pseudomonadati</taxon>
        <taxon>Bdellovibrionota</taxon>
        <taxon>Bacteriovoracia</taxon>
        <taxon>Bacteriovoracales</taxon>
        <taxon>Halobacteriovoraceae</taxon>
        <taxon>Halobacteriovorax</taxon>
    </lineage>
</organism>
<name>A0A1Y5F527_9BACT</name>
<dbReference type="PANTHER" id="PTHR30476">
    <property type="entry name" value="UPF0234 PROTEIN YAJQ"/>
    <property type="match status" value="1"/>
</dbReference>
<keyword evidence="1 3" id="KW-0547">Nucleotide-binding</keyword>
<comment type="function">
    <text evidence="3">Nucleotide-binding protein.</text>
</comment>
<dbReference type="InterPro" id="IPR035570">
    <property type="entry name" value="UPF0234_N"/>
</dbReference>
<dbReference type="GO" id="GO:0000166">
    <property type="term" value="F:nucleotide binding"/>
    <property type="evidence" value="ECO:0007669"/>
    <property type="project" value="UniProtKB-UniRule"/>
</dbReference>
<dbReference type="InterPro" id="IPR035571">
    <property type="entry name" value="UPF0234-like_C"/>
</dbReference>
<reference evidence="5" key="1">
    <citation type="journal article" date="2017" name="Proc. Natl. Acad. Sci. U.S.A.">
        <title>Simulation of Deepwater Horizon oil plume reveals substrate specialization within a complex community of hydrocarbon-degraders.</title>
        <authorList>
            <person name="Hu P."/>
            <person name="Dubinsky E.A."/>
            <person name="Probst A.J."/>
            <person name="Wang J."/>
            <person name="Sieber C.M.K."/>
            <person name="Tom L.M."/>
            <person name="Gardinali P."/>
            <person name="Banfield J.F."/>
            <person name="Atlas R.M."/>
            <person name="Andersen G.L."/>
        </authorList>
    </citation>
    <scope>NUCLEOTIDE SEQUENCE [LARGE SCALE GENOMIC DNA]</scope>
</reference>
<dbReference type="PANTHER" id="PTHR30476:SF0">
    <property type="entry name" value="UPF0234 PROTEIN YAJQ"/>
    <property type="match status" value="1"/>
</dbReference>